<evidence type="ECO:0000259" key="2">
    <source>
        <dbReference type="Pfam" id="PF07786"/>
    </source>
</evidence>
<sequence>MEKTIDAGRRSDRLPRLAAVDAARGTAIAGVVVYHFIWDLAFLRLTGPGLASHPLWIAFGRTLAGSFLFLAGLSLVLANGKRLSLEQYSKRMLKIVVAALAITAVTWLAFPESFVYFGILHAIGFGSAVGVAFLQAPAALTAAAGVAFITIPRFFSSALFDPRWLAWIGFSENTPLSNDFVPVFPWFGVFLFGMAAAQAVDREWLARRLGTLPRSLVVVSLSWLGRRSLAIYLVHQPVLLAVLYPLS</sequence>
<keyword evidence="4" id="KW-1185">Reference proteome</keyword>
<keyword evidence="1" id="KW-0812">Transmembrane</keyword>
<dbReference type="KEGG" id="abaw:D5400_09810"/>
<dbReference type="Proteomes" id="UP000268192">
    <property type="component" value="Chromosome"/>
</dbReference>
<feature type="transmembrane region" description="Helical" evidence="1">
    <location>
        <begin position="58"/>
        <end position="80"/>
    </location>
</feature>
<feature type="domain" description="Heparan-alpha-glucosaminide N-acetyltransferase catalytic" evidence="2">
    <location>
        <begin position="16"/>
        <end position="237"/>
    </location>
</feature>
<feature type="transmembrane region" description="Helical" evidence="1">
    <location>
        <begin position="180"/>
        <end position="200"/>
    </location>
</feature>
<evidence type="ECO:0000313" key="3">
    <source>
        <dbReference type="EMBL" id="AZN71522.1"/>
    </source>
</evidence>
<organism evidence="3 4">
    <name type="scientific">Georhizobium profundi</name>
    <dbReference type="NCBI Taxonomy" id="2341112"/>
    <lineage>
        <taxon>Bacteria</taxon>
        <taxon>Pseudomonadati</taxon>
        <taxon>Pseudomonadota</taxon>
        <taxon>Alphaproteobacteria</taxon>
        <taxon>Hyphomicrobiales</taxon>
        <taxon>Rhizobiaceae</taxon>
        <taxon>Georhizobium</taxon>
    </lineage>
</organism>
<dbReference type="EMBL" id="CP032509">
    <property type="protein sequence ID" value="AZN71522.1"/>
    <property type="molecule type" value="Genomic_DNA"/>
</dbReference>
<name>A0A3Q8XPZ9_9HYPH</name>
<proteinExistence type="predicted"/>
<feature type="transmembrane region" description="Helical" evidence="1">
    <location>
        <begin position="116"/>
        <end position="134"/>
    </location>
</feature>
<dbReference type="RefSeq" id="WP_126009831.1">
    <property type="nucleotide sequence ID" value="NZ_CP032509.1"/>
</dbReference>
<evidence type="ECO:0000313" key="4">
    <source>
        <dbReference type="Proteomes" id="UP000268192"/>
    </source>
</evidence>
<feature type="transmembrane region" description="Helical" evidence="1">
    <location>
        <begin position="92"/>
        <end position="110"/>
    </location>
</feature>
<accession>A0A3Q8XPZ9</accession>
<dbReference type="Pfam" id="PF07786">
    <property type="entry name" value="HGSNAT_cat"/>
    <property type="match status" value="1"/>
</dbReference>
<keyword evidence="1" id="KW-1133">Transmembrane helix</keyword>
<evidence type="ECO:0000256" key="1">
    <source>
        <dbReference type="SAM" id="Phobius"/>
    </source>
</evidence>
<gene>
    <name evidence="3" type="ORF">D5400_09810</name>
</gene>
<dbReference type="OrthoDB" id="9807591at2"/>
<reference evidence="3 4" key="1">
    <citation type="submission" date="2018-09" db="EMBL/GenBank/DDBJ databases">
        <title>Marinorhizobium profundi gen. nov., sp. nov., isolated from a deep-sea sediment sample from the New Britain Trench and proposal of Marinorhizobiaceae fam. nov. in the order Rhizobiales of the class Alphaproteobacteria.</title>
        <authorList>
            <person name="Cao J."/>
        </authorList>
    </citation>
    <scope>NUCLEOTIDE SEQUENCE [LARGE SCALE GENOMIC DNA]</scope>
    <source>
        <strain evidence="3 4">WS11</strain>
    </source>
</reference>
<feature type="transmembrane region" description="Helical" evidence="1">
    <location>
        <begin position="141"/>
        <end position="160"/>
    </location>
</feature>
<dbReference type="AlphaFoldDB" id="A0A3Q8XPZ9"/>
<protein>
    <submittedName>
        <fullName evidence="3">DUF1624 domain-containing protein</fullName>
    </submittedName>
</protein>
<keyword evidence="1" id="KW-0472">Membrane</keyword>
<feature type="transmembrane region" description="Helical" evidence="1">
    <location>
        <begin position="21"/>
        <end position="38"/>
    </location>
</feature>
<dbReference type="InterPro" id="IPR012429">
    <property type="entry name" value="HGSNAT_cat"/>
</dbReference>